<dbReference type="OrthoDB" id="205403at2759"/>
<feature type="compositionally biased region" description="Basic residues" evidence="1">
    <location>
        <begin position="52"/>
        <end position="61"/>
    </location>
</feature>
<dbReference type="PANTHER" id="PTHR13282">
    <property type="entry name" value="PROTEIN FAM32A"/>
    <property type="match status" value="1"/>
</dbReference>
<name>A0A2P6VBR9_9CHLO</name>
<feature type="region of interest" description="Disordered" evidence="1">
    <location>
        <begin position="49"/>
        <end position="108"/>
    </location>
</feature>
<feature type="compositionally biased region" description="Low complexity" evidence="1">
    <location>
        <begin position="92"/>
        <end position="108"/>
    </location>
</feature>
<gene>
    <name evidence="3" type="ORF">C2E20_5194</name>
</gene>
<evidence type="ECO:0000313" key="3">
    <source>
        <dbReference type="EMBL" id="PSC71518.1"/>
    </source>
</evidence>
<accession>A0A2P6VBR9</accession>
<dbReference type="InterPro" id="IPR013865">
    <property type="entry name" value="FAM32A"/>
</dbReference>
<sequence>MFDDRDLGRFGNFLGLAIAALFIAYCYPAAMSFVGGKLKLKGGVDPSQLKGGVKKRKKSKSKGKEEAAGGGNELAVVPTDGGDAPVGGEGGDAQQQAGTSAAGGAALPPGAVEVTREGVVLDPSLVEDRRTEAEKKAEAHFLKYQDARARKDAAKSHRERIKDLNDKLATLTEHHDIFRISYTA</sequence>
<comment type="caution">
    <text evidence="3">The sequence shown here is derived from an EMBL/GenBank/DDBJ whole genome shotgun (WGS) entry which is preliminary data.</text>
</comment>
<evidence type="ECO:0000313" key="4">
    <source>
        <dbReference type="Proteomes" id="UP000239649"/>
    </source>
</evidence>
<proteinExistence type="predicted"/>
<keyword evidence="4" id="KW-1185">Reference proteome</keyword>
<feature type="transmembrane region" description="Helical" evidence="2">
    <location>
        <begin position="12"/>
        <end position="34"/>
    </location>
</feature>
<dbReference type="PANTHER" id="PTHR13282:SF6">
    <property type="entry name" value="PROTEIN FAM32A"/>
    <property type="match status" value="1"/>
</dbReference>
<keyword evidence="2" id="KW-0812">Transmembrane</keyword>
<dbReference type="AlphaFoldDB" id="A0A2P6VBR9"/>
<organism evidence="3 4">
    <name type="scientific">Micractinium conductrix</name>
    <dbReference type="NCBI Taxonomy" id="554055"/>
    <lineage>
        <taxon>Eukaryota</taxon>
        <taxon>Viridiplantae</taxon>
        <taxon>Chlorophyta</taxon>
        <taxon>core chlorophytes</taxon>
        <taxon>Trebouxiophyceae</taxon>
        <taxon>Chlorellales</taxon>
        <taxon>Chlorellaceae</taxon>
        <taxon>Chlorella clade</taxon>
        <taxon>Micractinium</taxon>
    </lineage>
</organism>
<dbReference type="GO" id="GO:0005730">
    <property type="term" value="C:nucleolus"/>
    <property type="evidence" value="ECO:0007669"/>
    <property type="project" value="TreeGrafter"/>
</dbReference>
<reference evidence="3 4" key="1">
    <citation type="journal article" date="2018" name="Plant J.">
        <title>Genome sequences of Chlorella sorokiniana UTEX 1602 and Micractinium conductrix SAG 241.80: implications to maltose excretion by a green alga.</title>
        <authorList>
            <person name="Arriola M.B."/>
            <person name="Velmurugan N."/>
            <person name="Zhang Y."/>
            <person name="Plunkett M.H."/>
            <person name="Hondzo H."/>
            <person name="Barney B.M."/>
        </authorList>
    </citation>
    <scope>NUCLEOTIDE SEQUENCE [LARGE SCALE GENOMIC DNA]</scope>
    <source>
        <strain evidence="3 4">SAG 241.80</strain>
    </source>
</reference>
<dbReference type="Proteomes" id="UP000239649">
    <property type="component" value="Unassembled WGS sequence"/>
</dbReference>
<protein>
    <submittedName>
        <fullName evidence="3">Conserved alpha-helical (ISS)</fullName>
    </submittedName>
</protein>
<evidence type="ECO:0000256" key="2">
    <source>
        <dbReference type="SAM" id="Phobius"/>
    </source>
</evidence>
<dbReference type="EMBL" id="LHPF02000014">
    <property type="protein sequence ID" value="PSC71518.1"/>
    <property type="molecule type" value="Genomic_DNA"/>
</dbReference>
<evidence type="ECO:0000256" key="1">
    <source>
        <dbReference type="SAM" id="MobiDB-lite"/>
    </source>
</evidence>
<keyword evidence="2" id="KW-0472">Membrane</keyword>
<dbReference type="Pfam" id="PF08555">
    <property type="entry name" value="FAM32A"/>
    <property type="match status" value="1"/>
</dbReference>
<keyword evidence="2" id="KW-1133">Transmembrane helix</keyword>
<dbReference type="STRING" id="554055.A0A2P6VBR9"/>